<feature type="domain" description="HTH psq-type" evidence="3">
    <location>
        <begin position="1"/>
        <end position="54"/>
    </location>
</feature>
<evidence type="ECO:0000259" key="3">
    <source>
        <dbReference type="PROSITE" id="PS50960"/>
    </source>
</evidence>
<dbReference type="GO" id="GO:0005634">
    <property type="term" value="C:nucleus"/>
    <property type="evidence" value="ECO:0007669"/>
    <property type="project" value="UniProtKB-SubCell"/>
</dbReference>
<keyword evidence="2" id="KW-0238">DNA-binding</keyword>
<dbReference type="PROSITE" id="PS50960">
    <property type="entry name" value="HTH_PSQ"/>
    <property type="match status" value="1"/>
</dbReference>
<dbReference type="GO" id="GO:0003677">
    <property type="term" value="F:DNA binding"/>
    <property type="evidence" value="ECO:0007669"/>
    <property type="project" value="UniProtKB-UniRule"/>
</dbReference>
<dbReference type="EMBL" id="CAKOFQ010008100">
    <property type="protein sequence ID" value="CAH2011671.1"/>
    <property type="molecule type" value="Genomic_DNA"/>
</dbReference>
<dbReference type="AlphaFoldDB" id="A0A9P0Q5H5"/>
<comment type="caution">
    <text evidence="4">The sequence shown here is derived from an EMBL/GenBank/DDBJ whole genome shotgun (WGS) entry which is preliminary data.</text>
</comment>
<evidence type="ECO:0000256" key="2">
    <source>
        <dbReference type="PROSITE-ProRule" id="PRU00320"/>
    </source>
</evidence>
<evidence type="ECO:0000256" key="1">
    <source>
        <dbReference type="ARBA" id="ARBA00004123"/>
    </source>
</evidence>
<dbReference type="Gene3D" id="1.10.10.60">
    <property type="entry name" value="Homeodomain-like"/>
    <property type="match status" value="1"/>
</dbReference>
<feature type="DNA-binding region" description="H-T-H motif" evidence="2">
    <location>
        <begin position="30"/>
        <end position="50"/>
    </location>
</feature>
<evidence type="ECO:0000313" key="5">
    <source>
        <dbReference type="Proteomes" id="UP001152888"/>
    </source>
</evidence>
<evidence type="ECO:0000313" key="4">
    <source>
        <dbReference type="EMBL" id="CAH2011671.1"/>
    </source>
</evidence>
<dbReference type="SUPFAM" id="SSF46689">
    <property type="entry name" value="Homeodomain-like"/>
    <property type="match status" value="1"/>
</dbReference>
<dbReference type="Proteomes" id="UP001152888">
    <property type="component" value="Unassembled WGS sequence"/>
</dbReference>
<keyword evidence="5" id="KW-1185">Reference proteome</keyword>
<dbReference type="Pfam" id="PF05225">
    <property type="entry name" value="HTH_psq"/>
    <property type="match status" value="1"/>
</dbReference>
<protein>
    <recommendedName>
        <fullName evidence="3">HTH psq-type domain-containing protein</fullName>
    </recommendedName>
</protein>
<dbReference type="InterPro" id="IPR007889">
    <property type="entry name" value="HTH_Psq"/>
</dbReference>
<gene>
    <name evidence="4" type="ORF">ACAOBT_LOCUS32331</name>
</gene>
<reference evidence="4" key="1">
    <citation type="submission" date="2022-03" db="EMBL/GenBank/DDBJ databases">
        <authorList>
            <person name="Sayadi A."/>
        </authorList>
    </citation>
    <scope>NUCLEOTIDE SEQUENCE</scope>
</reference>
<organism evidence="4 5">
    <name type="scientific">Acanthoscelides obtectus</name>
    <name type="common">Bean weevil</name>
    <name type="synonym">Bruchus obtectus</name>
    <dbReference type="NCBI Taxonomy" id="200917"/>
    <lineage>
        <taxon>Eukaryota</taxon>
        <taxon>Metazoa</taxon>
        <taxon>Ecdysozoa</taxon>
        <taxon>Arthropoda</taxon>
        <taxon>Hexapoda</taxon>
        <taxon>Insecta</taxon>
        <taxon>Pterygota</taxon>
        <taxon>Neoptera</taxon>
        <taxon>Endopterygota</taxon>
        <taxon>Coleoptera</taxon>
        <taxon>Polyphaga</taxon>
        <taxon>Cucujiformia</taxon>
        <taxon>Chrysomeloidea</taxon>
        <taxon>Chrysomelidae</taxon>
        <taxon>Bruchinae</taxon>
        <taxon>Bruchini</taxon>
        <taxon>Acanthoscelides</taxon>
    </lineage>
</organism>
<comment type="subcellular location">
    <subcellularLocation>
        <location evidence="1 2">Nucleus</location>
    </subcellularLocation>
</comment>
<name>A0A9P0Q5H5_ACAOB</name>
<proteinExistence type="predicted"/>
<keyword evidence="2" id="KW-0539">Nucleus</keyword>
<sequence length="72" mass="8471">MPKQSKKRKQWSKENMIRAVKAVTNKETGYQKASKLYEVPKGTLERYVKDDRNPEELVNVKVARRRALPLEL</sequence>
<dbReference type="InterPro" id="IPR009057">
    <property type="entry name" value="Homeodomain-like_sf"/>
</dbReference>
<dbReference type="OrthoDB" id="6766699at2759"/>
<accession>A0A9P0Q5H5</accession>